<organism evidence="1 2">
    <name type="scientific">Thauera chlorobenzoica</name>
    <dbReference type="NCBI Taxonomy" id="96773"/>
    <lineage>
        <taxon>Bacteria</taxon>
        <taxon>Pseudomonadati</taxon>
        <taxon>Pseudomonadota</taxon>
        <taxon>Betaproteobacteria</taxon>
        <taxon>Rhodocyclales</taxon>
        <taxon>Zoogloeaceae</taxon>
        <taxon>Thauera</taxon>
    </lineage>
</organism>
<dbReference type="STRING" id="96773.Tchl_2367"/>
<reference evidence="1 2" key="1">
    <citation type="submission" date="2016-12" db="EMBL/GenBank/DDBJ databases">
        <title>Complete genome sequence of Thauera chlorobenzoica, a Betaproteobacterium degrading haloaromatics anaerobically to CO2 and halides.</title>
        <authorList>
            <person name="Goris T."/>
            <person name="Mergelsberg M."/>
            <person name="Boll M."/>
        </authorList>
    </citation>
    <scope>NUCLEOTIDE SEQUENCE [LARGE SCALE GENOMIC DNA]</scope>
    <source>
        <strain evidence="1 2">3CB1</strain>
    </source>
</reference>
<sequence>MSSIPFPILFIMLVFFTMWMILRKFNRIEQQKRDLPELGAYLAAHGQAAPRCVACGAAELKDEGLTHGKDERRIVSCGTCRTLLYRFVRPAEEQ</sequence>
<accession>A0A1H5RPX4</accession>
<dbReference type="AlphaFoldDB" id="A0A1H5RPX4"/>
<dbReference type="RefSeq" id="WP_075148608.1">
    <property type="nucleotide sequence ID" value="NZ_CP018839.1"/>
</dbReference>
<dbReference type="KEGG" id="tcl:Tchl_2367"/>
<dbReference type="EMBL" id="CP018839">
    <property type="protein sequence ID" value="APR05207.1"/>
    <property type="molecule type" value="Genomic_DNA"/>
</dbReference>
<gene>
    <name evidence="1" type="ORF">Tchl_2367</name>
</gene>
<dbReference type="OrthoDB" id="8527395at2"/>
<protein>
    <submittedName>
        <fullName evidence="1">Uncharacterized protein</fullName>
    </submittedName>
</protein>
<evidence type="ECO:0000313" key="1">
    <source>
        <dbReference type="EMBL" id="APR05207.1"/>
    </source>
</evidence>
<keyword evidence="2" id="KW-1185">Reference proteome</keyword>
<proteinExistence type="predicted"/>
<dbReference type="Proteomes" id="UP000185739">
    <property type="component" value="Chromosome"/>
</dbReference>
<name>A0A1H5RPX4_9RHOO</name>
<evidence type="ECO:0000313" key="2">
    <source>
        <dbReference type="Proteomes" id="UP000185739"/>
    </source>
</evidence>